<dbReference type="NCBIfam" id="TIGR00254">
    <property type="entry name" value="GGDEF"/>
    <property type="match status" value="1"/>
</dbReference>
<dbReference type="Gene3D" id="3.20.20.450">
    <property type="entry name" value="EAL domain"/>
    <property type="match status" value="1"/>
</dbReference>
<evidence type="ECO:0000313" key="4">
    <source>
        <dbReference type="EMBL" id="MDX8525753.1"/>
    </source>
</evidence>
<dbReference type="PANTHER" id="PTHR44757:SF2">
    <property type="entry name" value="BIOFILM ARCHITECTURE MAINTENANCE PROTEIN MBAA"/>
    <property type="match status" value="1"/>
</dbReference>
<dbReference type="InterPro" id="IPR035919">
    <property type="entry name" value="EAL_sf"/>
</dbReference>
<dbReference type="SMART" id="SM00052">
    <property type="entry name" value="EAL"/>
    <property type="match status" value="1"/>
</dbReference>
<dbReference type="SUPFAM" id="SSF141868">
    <property type="entry name" value="EAL domain-like"/>
    <property type="match status" value="1"/>
</dbReference>
<protein>
    <submittedName>
        <fullName evidence="4">EAL domain-containing protein</fullName>
    </submittedName>
</protein>
<dbReference type="EMBL" id="JAVIJF010000009">
    <property type="protein sequence ID" value="MDX8525753.1"/>
    <property type="molecule type" value="Genomic_DNA"/>
</dbReference>
<dbReference type="InterPro" id="IPR052155">
    <property type="entry name" value="Biofilm_reg_signaling"/>
</dbReference>
<sequence>MSQQPVHSVSRKLILLIKTGYWLALTIIAAMVVASFILLQQLMAQQQHNHALLDIVSTQKALSQRIVFLASATGAASRDKQPALVTALKQATGEFETSYDRLLKETGANPLSPARNDPKSIEYVLFSKPFHLDYFSVGLVANGDRLVSAFESQLGMQSDGYKGGGERVGLDASVANATMSGYAALGQRISAFADEKSNNMLDLHRKLFFATLGVIVLVALLIFRPMSNAILRKTRELVDARNSMAFIAVHDGLTGLHNRTFLTDHFDTLIKGAQRRRERLAVIQLDLDRFKQINDTLGHAAGDYVLVVTAQRMRDSCRASDLCARLGGDEFVMTLNGAGSTEDIHALAKRILDEINEPITFQGTTIMPGASAGIAVYPVDADNAQDLFVHADLALYSAKKLGGGNFSFFSEELRRELDYRKQLEQDIRTAIANKSFEVYFQPQVSLTTGKISGIEALVRWKHATRGMISPGEFIPVAEKCGFMPEIGRIVIAKAIEEAAEWDRAGIEFGRIAVNVSGTELREADFDAFLFGTLERVGLAPQKLALEIVESVILDDEKTGIAAKLRHIRAAGVHLELDDFGTGYASLSHVNPNEIDRLKIDRRFVQNINENGDNTKIVRAITELARGLGISIVAEGAETEAELDSLMAIGCDQVQGYSIAFPMPQDKAREWLTARSPKKAKLKVLQGNLA</sequence>
<keyword evidence="1" id="KW-1133">Transmembrane helix</keyword>
<name>A0ABU4ZK40_9HYPH</name>
<feature type="domain" description="GGDEF" evidence="3">
    <location>
        <begin position="278"/>
        <end position="411"/>
    </location>
</feature>
<dbReference type="SUPFAM" id="SSF55073">
    <property type="entry name" value="Nucleotide cyclase"/>
    <property type="match status" value="1"/>
</dbReference>
<dbReference type="Proteomes" id="UP001276840">
    <property type="component" value="Unassembled WGS sequence"/>
</dbReference>
<dbReference type="InterPro" id="IPR001633">
    <property type="entry name" value="EAL_dom"/>
</dbReference>
<dbReference type="Pfam" id="PF00990">
    <property type="entry name" value="GGDEF"/>
    <property type="match status" value="1"/>
</dbReference>
<dbReference type="InterPro" id="IPR000160">
    <property type="entry name" value="GGDEF_dom"/>
</dbReference>
<keyword evidence="5" id="KW-1185">Reference proteome</keyword>
<dbReference type="InterPro" id="IPR043128">
    <property type="entry name" value="Rev_trsase/Diguanyl_cyclase"/>
</dbReference>
<dbReference type="CDD" id="cd01949">
    <property type="entry name" value="GGDEF"/>
    <property type="match status" value="1"/>
</dbReference>
<evidence type="ECO:0000313" key="5">
    <source>
        <dbReference type="Proteomes" id="UP001276840"/>
    </source>
</evidence>
<feature type="domain" description="EAL" evidence="2">
    <location>
        <begin position="420"/>
        <end position="675"/>
    </location>
</feature>
<feature type="transmembrane region" description="Helical" evidence="1">
    <location>
        <begin position="207"/>
        <end position="226"/>
    </location>
</feature>
<dbReference type="SMART" id="SM00267">
    <property type="entry name" value="GGDEF"/>
    <property type="match status" value="1"/>
</dbReference>
<evidence type="ECO:0000256" key="1">
    <source>
        <dbReference type="SAM" id="Phobius"/>
    </source>
</evidence>
<gene>
    <name evidence="4" type="ORF">RFM68_14645</name>
</gene>
<accession>A0ABU4ZK40</accession>
<dbReference type="RefSeq" id="WP_320233693.1">
    <property type="nucleotide sequence ID" value="NZ_JAVIJF010000009.1"/>
</dbReference>
<dbReference type="Gene3D" id="3.30.70.270">
    <property type="match status" value="1"/>
</dbReference>
<dbReference type="PANTHER" id="PTHR44757">
    <property type="entry name" value="DIGUANYLATE CYCLASE DGCP"/>
    <property type="match status" value="1"/>
</dbReference>
<proteinExistence type="predicted"/>
<keyword evidence="1" id="KW-0812">Transmembrane</keyword>
<evidence type="ECO:0000259" key="2">
    <source>
        <dbReference type="PROSITE" id="PS50883"/>
    </source>
</evidence>
<dbReference type="CDD" id="cd01948">
    <property type="entry name" value="EAL"/>
    <property type="match status" value="1"/>
</dbReference>
<organism evidence="4 5">
    <name type="scientific">Mesorhizobium montanum</name>
    <dbReference type="NCBI Taxonomy" id="3072323"/>
    <lineage>
        <taxon>Bacteria</taxon>
        <taxon>Pseudomonadati</taxon>
        <taxon>Pseudomonadota</taxon>
        <taxon>Alphaproteobacteria</taxon>
        <taxon>Hyphomicrobiales</taxon>
        <taxon>Phyllobacteriaceae</taxon>
        <taxon>Mesorhizobium</taxon>
    </lineage>
</organism>
<feature type="transmembrane region" description="Helical" evidence="1">
    <location>
        <begin position="20"/>
        <end position="39"/>
    </location>
</feature>
<dbReference type="Pfam" id="PF00563">
    <property type="entry name" value="EAL"/>
    <property type="match status" value="1"/>
</dbReference>
<comment type="caution">
    <text evidence="4">The sequence shown here is derived from an EMBL/GenBank/DDBJ whole genome shotgun (WGS) entry which is preliminary data.</text>
</comment>
<evidence type="ECO:0000259" key="3">
    <source>
        <dbReference type="PROSITE" id="PS50887"/>
    </source>
</evidence>
<dbReference type="InterPro" id="IPR029787">
    <property type="entry name" value="Nucleotide_cyclase"/>
</dbReference>
<dbReference type="PROSITE" id="PS50887">
    <property type="entry name" value="GGDEF"/>
    <property type="match status" value="1"/>
</dbReference>
<reference evidence="4 5" key="1">
    <citation type="submission" date="2023-08" db="EMBL/GenBank/DDBJ databases">
        <title>Implementing the SeqCode for naming new Mesorhizobium species isolated from Vachellia karroo root nodules.</title>
        <authorList>
            <person name="Van Lill M."/>
        </authorList>
    </citation>
    <scope>NUCLEOTIDE SEQUENCE [LARGE SCALE GENOMIC DNA]</scope>
    <source>
        <strain evidence="4 5">MSK 1335</strain>
    </source>
</reference>
<dbReference type="PROSITE" id="PS50883">
    <property type="entry name" value="EAL"/>
    <property type="match status" value="1"/>
</dbReference>
<keyword evidence="1" id="KW-0472">Membrane</keyword>